<dbReference type="EMBL" id="KN834810">
    <property type="protein sequence ID" value="KIK55029.1"/>
    <property type="molecule type" value="Genomic_DNA"/>
</dbReference>
<evidence type="ECO:0000313" key="2">
    <source>
        <dbReference type="EMBL" id="KIK55029.1"/>
    </source>
</evidence>
<evidence type="ECO:0000313" key="3">
    <source>
        <dbReference type="Proteomes" id="UP000053593"/>
    </source>
</evidence>
<keyword evidence="1" id="KW-0732">Signal</keyword>
<reference evidence="2 3" key="1">
    <citation type="submission" date="2014-04" db="EMBL/GenBank/DDBJ databases">
        <title>Evolutionary Origins and Diversification of the Mycorrhizal Mutualists.</title>
        <authorList>
            <consortium name="DOE Joint Genome Institute"/>
            <consortium name="Mycorrhizal Genomics Consortium"/>
            <person name="Kohler A."/>
            <person name="Kuo A."/>
            <person name="Nagy L.G."/>
            <person name="Floudas D."/>
            <person name="Copeland A."/>
            <person name="Barry K.W."/>
            <person name="Cichocki N."/>
            <person name="Veneault-Fourrey C."/>
            <person name="LaButti K."/>
            <person name="Lindquist E.A."/>
            <person name="Lipzen A."/>
            <person name="Lundell T."/>
            <person name="Morin E."/>
            <person name="Murat C."/>
            <person name="Riley R."/>
            <person name="Ohm R."/>
            <person name="Sun H."/>
            <person name="Tunlid A."/>
            <person name="Henrissat B."/>
            <person name="Grigoriev I.V."/>
            <person name="Hibbett D.S."/>
            <person name="Martin F."/>
        </authorList>
    </citation>
    <scope>NUCLEOTIDE SEQUENCE [LARGE SCALE GENOMIC DNA]</scope>
    <source>
        <strain evidence="2 3">FD-317 M1</strain>
    </source>
</reference>
<sequence>MLHLWLLLMKIIPIKASFSASLGQRACCIRSDNHLGYLPGGYQCTLTRPGSSKIAWWSSWEQEDPGQQRDHQSSNLVFPTLSVSPGSSWGSGNHLKALTSFYTVMGSPPSFQRDSEELAFISNVTDKN</sequence>
<dbReference type="HOGENOM" id="CLU_1959836_0_0_1"/>
<dbReference type="Proteomes" id="UP000053593">
    <property type="component" value="Unassembled WGS sequence"/>
</dbReference>
<protein>
    <submittedName>
        <fullName evidence="2">Uncharacterized protein</fullName>
    </submittedName>
</protein>
<dbReference type="AlphaFoldDB" id="A0A0D0BYV0"/>
<evidence type="ECO:0000256" key="1">
    <source>
        <dbReference type="SAM" id="SignalP"/>
    </source>
</evidence>
<keyword evidence="3" id="KW-1185">Reference proteome</keyword>
<organism evidence="2 3">
    <name type="scientific">Collybiopsis luxurians FD-317 M1</name>
    <dbReference type="NCBI Taxonomy" id="944289"/>
    <lineage>
        <taxon>Eukaryota</taxon>
        <taxon>Fungi</taxon>
        <taxon>Dikarya</taxon>
        <taxon>Basidiomycota</taxon>
        <taxon>Agaricomycotina</taxon>
        <taxon>Agaricomycetes</taxon>
        <taxon>Agaricomycetidae</taxon>
        <taxon>Agaricales</taxon>
        <taxon>Marasmiineae</taxon>
        <taxon>Omphalotaceae</taxon>
        <taxon>Collybiopsis</taxon>
        <taxon>Collybiopsis luxurians</taxon>
    </lineage>
</organism>
<accession>A0A0D0BYV0</accession>
<feature type="chain" id="PRO_5002208396" evidence="1">
    <location>
        <begin position="17"/>
        <end position="128"/>
    </location>
</feature>
<name>A0A0D0BYV0_9AGAR</name>
<feature type="signal peptide" evidence="1">
    <location>
        <begin position="1"/>
        <end position="16"/>
    </location>
</feature>
<gene>
    <name evidence="2" type="ORF">GYMLUDRAFT_887765</name>
</gene>
<proteinExistence type="predicted"/>